<keyword evidence="16" id="KW-1185">Reference proteome</keyword>
<feature type="domain" description="POTRA" evidence="13">
    <location>
        <begin position="201"/>
        <end position="268"/>
    </location>
</feature>
<dbReference type="Pfam" id="PF17243">
    <property type="entry name" value="POTRA_TamA_1"/>
    <property type="match status" value="1"/>
</dbReference>
<comment type="subunit">
    <text evidence="10">Interacts with TamB to form the translocation and assembly module (TAM).</text>
</comment>
<comment type="subcellular location">
    <subcellularLocation>
        <location evidence="1">Cell outer membrane</location>
    </subcellularLocation>
</comment>
<dbReference type="Gene3D" id="3.10.20.310">
    <property type="entry name" value="membrane protein fhac"/>
    <property type="match status" value="3"/>
</dbReference>
<dbReference type="InterPro" id="IPR000184">
    <property type="entry name" value="Bac_surfAg_D15"/>
</dbReference>
<name>A0ABV4BDI1_9GAMM</name>
<keyword evidence="8" id="KW-0998">Cell outer membrane</keyword>
<accession>A0ABV4BDI1</accession>
<dbReference type="InterPro" id="IPR035243">
    <property type="entry name" value="TamA_POTRA_Dom_1"/>
</dbReference>
<dbReference type="Gene3D" id="2.40.160.50">
    <property type="entry name" value="membrane protein fhac: a member of the omp85/tpsb transporter family"/>
    <property type="match status" value="1"/>
</dbReference>
<reference evidence="15 16" key="1">
    <citation type="submission" date="2024-05" db="EMBL/GenBank/DDBJ databases">
        <title>Genome Sequence and Characterization of the New Strain Purple Sulfur Bacterium of Genus Thioalkalicoccus.</title>
        <authorList>
            <person name="Bryantseva I.A."/>
            <person name="Kyndt J.A."/>
            <person name="Imhoff J.F."/>
        </authorList>
    </citation>
    <scope>NUCLEOTIDE SEQUENCE [LARGE SCALE GENOMIC DNA]</scope>
    <source>
        <strain evidence="15 16">Um2</strain>
    </source>
</reference>
<dbReference type="RefSeq" id="WP_369665675.1">
    <property type="nucleotide sequence ID" value="NZ_JBDKXB010000002.1"/>
</dbReference>
<dbReference type="InterPro" id="IPR039910">
    <property type="entry name" value="D15-like"/>
</dbReference>
<evidence type="ECO:0000259" key="12">
    <source>
        <dbReference type="Pfam" id="PF01103"/>
    </source>
</evidence>
<evidence type="ECO:0000256" key="4">
    <source>
        <dbReference type="ARBA" id="ARBA00022452"/>
    </source>
</evidence>
<evidence type="ECO:0000256" key="7">
    <source>
        <dbReference type="ARBA" id="ARBA00023136"/>
    </source>
</evidence>
<dbReference type="PANTHER" id="PTHR12815:SF47">
    <property type="entry name" value="TRANSLOCATION AND ASSEMBLY MODULE SUBUNIT TAMA"/>
    <property type="match status" value="1"/>
</dbReference>
<evidence type="ECO:0000256" key="5">
    <source>
        <dbReference type="ARBA" id="ARBA00022692"/>
    </source>
</evidence>
<evidence type="ECO:0000256" key="3">
    <source>
        <dbReference type="ARBA" id="ARBA00015419"/>
    </source>
</evidence>
<evidence type="ECO:0000256" key="11">
    <source>
        <dbReference type="SAM" id="SignalP"/>
    </source>
</evidence>
<comment type="similarity">
    <text evidence="2">Belongs to the TamA family.</text>
</comment>
<keyword evidence="4" id="KW-1134">Transmembrane beta strand</keyword>
<dbReference type="EMBL" id="JBDKXB010000002">
    <property type="protein sequence ID" value="MEY6431293.1"/>
    <property type="molecule type" value="Genomic_DNA"/>
</dbReference>
<dbReference type="Pfam" id="PF07244">
    <property type="entry name" value="POTRA"/>
    <property type="match status" value="1"/>
</dbReference>
<evidence type="ECO:0000259" key="14">
    <source>
        <dbReference type="Pfam" id="PF17243"/>
    </source>
</evidence>
<evidence type="ECO:0000256" key="2">
    <source>
        <dbReference type="ARBA" id="ARBA00010248"/>
    </source>
</evidence>
<gene>
    <name evidence="15" type="ORF">ABC977_02600</name>
</gene>
<evidence type="ECO:0000256" key="9">
    <source>
        <dbReference type="ARBA" id="ARBA00033063"/>
    </source>
</evidence>
<sequence>MRQHPQWLERGVLGCLMAMCLVAAAPATAERLDVRVDGLEGAPLANVLALLAIYQERQDDDLTAARIQVLHRRAPDQIEFALSPFGYYRVEVDANLTAPVNEAGTWVATYRVVPGPRIRIGSVRYQVTGAGADDPAFPRVFPLAVGDVLLHSEYERAREGLRRIAAREGYRDHRLVAHQVLIDPVAYEALVDFELDTGPRYHFGEVSFRQDLLDEAFLDRFVTIRPGEVYNADRLLGLQGRLLGTQYFERVEIVPLDGEGPDPQTVPIEVVAHRNKANQYRVGLGYATDVGPRASFEWRRRYLGRHGHRLSTEMSLAPSLQRFSADYRIPIGDPVRDFISIRPAFESYDTASRKGDLLRLQAAHSIVTPSGWRRTAGVDFRQEDYVLDGGRRETVLELIPNISWAKTVSDDPIYTTRGHRLRYTLLASQAPYVSATAQIKWIRGFADDYRLIARTDLGATLADSLEDLPASRRFYAGGDSSIRGWGLDALGPTEVQGGRVIGGRYMAVGSLELERRIQGPWSAALFTDFGNAFDPDYDQQWNQSVGAGLRWQSPIGQVRADIAFGLTKDDRDDGGLPPARLHLIIGPDL</sequence>
<feature type="domain" description="TamA POTRA" evidence="14">
    <location>
        <begin position="33"/>
        <end position="114"/>
    </location>
</feature>
<evidence type="ECO:0000313" key="16">
    <source>
        <dbReference type="Proteomes" id="UP001564408"/>
    </source>
</evidence>
<keyword evidence="6 11" id="KW-0732">Signal</keyword>
<dbReference type="InterPro" id="IPR010827">
    <property type="entry name" value="BamA/TamA_POTRA"/>
</dbReference>
<evidence type="ECO:0000256" key="1">
    <source>
        <dbReference type="ARBA" id="ARBA00004442"/>
    </source>
</evidence>
<dbReference type="Pfam" id="PF01103">
    <property type="entry name" value="Omp85"/>
    <property type="match status" value="1"/>
</dbReference>
<dbReference type="Proteomes" id="UP001564408">
    <property type="component" value="Unassembled WGS sequence"/>
</dbReference>
<keyword evidence="7" id="KW-0472">Membrane</keyword>
<evidence type="ECO:0000313" key="15">
    <source>
        <dbReference type="EMBL" id="MEY6431293.1"/>
    </source>
</evidence>
<evidence type="ECO:0000256" key="6">
    <source>
        <dbReference type="ARBA" id="ARBA00022729"/>
    </source>
</evidence>
<feature type="chain" id="PRO_5046829596" description="Translocation and assembly module subunit TamA" evidence="11">
    <location>
        <begin position="30"/>
        <end position="589"/>
    </location>
</feature>
<feature type="domain" description="Bacterial surface antigen (D15)" evidence="12">
    <location>
        <begin position="391"/>
        <end position="573"/>
    </location>
</feature>
<evidence type="ECO:0000256" key="8">
    <source>
        <dbReference type="ARBA" id="ARBA00023237"/>
    </source>
</evidence>
<comment type="caution">
    <text evidence="15">The sequence shown here is derived from an EMBL/GenBank/DDBJ whole genome shotgun (WGS) entry which is preliminary data.</text>
</comment>
<protein>
    <recommendedName>
        <fullName evidence="3">Translocation and assembly module subunit TamA</fullName>
    </recommendedName>
    <alternativeName>
        <fullName evidence="9">Autotransporter assembly factor TamA</fullName>
    </alternativeName>
</protein>
<proteinExistence type="inferred from homology"/>
<evidence type="ECO:0000256" key="10">
    <source>
        <dbReference type="ARBA" id="ARBA00093548"/>
    </source>
</evidence>
<keyword evidence="5" id="KW-0812">Transmembrane</keyword>
<evidence type="ECO:0000259" key="13">
    <source>
        <dbReference type="Pfam" id="PF07244"/>
    </source>
</evidence>
<feature type="signal peptide" evidence="11">
    <location>
        <begin position="1"/>
        <end position="29"/>
    </location>
</feature>
<organism evidence="15 16">
    <name type="scientific">Thioalkalicoccus limnaeus</name>
    <dbReference type="NCBI Taxonomy" id="120681"/>
    <lineage>
        <taxon>Bacteria</taxon>
        <taxon>Pseudomonadati</taxon>
        <taxon>Pseudomonadota</taxon>
        <taxon>Gammaproteobacteria</taxon>
        <taxon>Chromatiales</taxon>
        <taxon>Chromatiaceae</taxon>
        <taxon>Thioalkalicoccus</taxon>
    </lineage>
</organism>
<dbReference type="PANTHER" id="PTHR12815">
    <property type="entry name" value="SORTING AND ASSEMBLY MACHINERY SAMM50 PROTEIN FAMILY MEMBER"/>
    <property type="match status" value="1"/>
</dbReference>